<keyword evidence="2" id="KW-0472">Membrane</keyword>
<evidence type="ECO:0000313" key="3">
    <source>
        <dbReference type="EMBL" id="RCN33533.1"/>
    </source>
</evidence>
<dbReference type="OrthoDB" id="10529469at2759"/>
<proteinExistence type="predicted"/>
<reference evidence="3 4" key="1">
    <citation type="submission" date="2014-10" db="EMBL/GenBank/DDBJ databases">
        <title>Draft genome of the hookworm Ancylostoma caninum.</title>
        <authorList>
            <person name="Mitreva M."/>
        </authorList>
    </citation>
    <scope>NUCLEOTIDE SEQUENCE [LARGE SCALE GENOMIC DNA]</scope>
    <source>
        <strain evidence="3 4">Baltimore</strain>
    </source>
</reference>
<sequence>MVAFAVIIFYYLFLSELFLPVYFHFVMPLPVQKLNPKRTRSPKRLTFDVTMTAEDTTEKSSRDYSAATPPYRASVSGERSYKRATKSTTPSSRKGDPPMAKTQKSHTPSPSTPLGF</sequence>
<dbReference type="AlphaFoldDB" id="A0A368FN15"/>
<organism evidence="3 4">
    <name type="scientific">Ancylostoma caninum</name>
    <name type="common">Dog hookworm</name>
    <dbReference type="NCBI Taxonomy" id="29170"/>
    <lineage>
        <taxon>Eukaryota</taxon>
        <taxon>Metazoa</taxon>
        <taxon>Ecdysozoa</taxon>
        <taxon>Nematoda</taxon>
        <taxon>Chromadorea</taxon>
        <taxon>Rhabditida</taxon>
        <taxon>Rhabditina</taxon>
        <taxon>Rhabditomorpha</taxon>
        <taxon>Strongyloidea</taxon>
        <taxon>Ancylostomatidae</taxon>
        <taxon>Ancylostomatinae</taxon>
        <taxon>Ancylostoma</taxon>
    </lineage>
</organism>
<keyword evidence="2" id="KW-1133">Transmembrane helix</keyword>
<evidence type="ECO:0000256" key="1">
    <source>
        <dbReference type="SAM" id="MobiDB-lite"/>
    </source>
</evidence>
<protein>
    <submittedName>
        <fullName evidence="3">Uncharacterized protein</fullName>
    </submittedName>
</protein>
<feature type="transmembrane region" description="Helical" evidence="2">
    <location>
        <begin position="6"/>
        <end position="31"/>
    </location>
</feature>
<dbReference type="EMBL" id="JOJR01000904">
    <property type="protein sequence ID" value="RCN33533.1"/>
    <property type="molecule type" value="Genomic_DNA"/>
</dbReference>
<gene>
    <name evidence="3" type="ORF">ANCCAN_20631</name>
</gene>
<evidence type="ECO:0000313" key="4">
    <source>
        <dbReference type="Proteomes" id="UP000252519"/>
    </source>
</evidence>
<name>A0A368FN15_ANCCA</name>
<feature type="region of interest" description="Disordered" evidence="1">
    <location>
        <begin position="35"/>
        <end position="116"/>
    </location>
</feature>
<comment type="caution">
    <text evidence="3">The sequence shown here is derived from an EMBL/GenBank/DDBJ whole genome shotgun (WGS) entry which is preliminary data.</text>
</comment>
<keyword evidence="2" id="KW-0812">Transmembrane</keyword>
<evidence type="ECO:0000256" key="2">
    <source>
        <dbReference type="SAM" id="Phobius"/>
    </source>
</evidence>
<accession>A0A368FN15</accession>
<keyword evidence="4" id="KW-1185">Reference proteome</keyword>
<dbReference type="Proteomes" id="UP000252519">
    <property type="component" value="Unassembled WGS sequence"/>
</dbReference>